<dbReference type="InterPro" id="IPR029063">
    <property type="entry name" value="SAM-dependent_MTases_sf"/>
</dbReference>
<dbReference type="STRING" id="266809.PM03_01485"/>
<keyword evidence="7" id="KW-0687">Ribonucleoprotein</keyword>
<keyword evidence="3 6" id="KW-0489">Methyltransferase</keyword>
<dbReference type="GO" id="GO:0016279">
    <property type="term" value="F:protein-lysine N-methyltransferase activity"/>
    <property type="evidence" value="ECO:0007669"/>
    <property type="project" value="RHEA"/>
</dbReference>
<sequence>MTETTFTAFTTLSGKAPAEALGEALEDIDPTPYGVGVFEVEDGSGTWEVGSYFLERPDAVALALLAAAHGAADFVVSELPDTDWVAHVRRELHPVEAGRFFVHGGHDTEALPEDRIGLLIEAAMAFGTGHHGTTHGCLLAFERLLQAGFGPGKVADIGCGTAVLAMAAAKVWSADEAGTVYASDMDPTAVDVARVNADVNGLGDRIECLEAAGFDHPTLAEVGPFDLVFANILMGPLLELAPDMATNVSFGGYALLSGILNEQAADVIKAYETVGFTLEHHHKTPEWSTLSLKRS</sequence>
<feature type="binding site" evidence="6">
    <location>
        <position position="158"/>
    </location>
    <ligand>
        <name>S-adenosyl-L-methionine</name>
        <dbReference type="ChEBI" id="CHEBI:59789"/>
    </ligand>
</feature>
<keyword evidence="7" id="KW-0689">Ribosomal protein</keyword>
<evidence type="ECO:0000313" key="8">
    <source>
        <dbReference type="Proteomes" id="UP000051298"/>
    </source>
</evidence>
<dbReference type="GO" id="GO:0005840">
    <property type="term" value="C:ribosome"/>
    <property type="evidence" value="ECO:0007669"/>
    <property type="project" value="UniProtKB-KW"/>
</dbReference>
<evidence type="ECO:0000313" key="7">
    <source>
        <dbReference type="EMBL" id="CUH61901.1"/>
    </source>
</evidence>
<evidence type="ECO:0000256" key="2">
    <source>
        <dbReference type="ARBA" id="ARBA00022490"/>
    </source>
</evidence>
<dbReference type="PANTHER" id="PTHR43648">
    <property type="entry name" value="ELECTRON TRANSFER FLAVOPROTEIN BETA SUBUNIT LYSINE METHYLTRANSFERASE"/>
    <property type="match status" value="1"/>
</dbReference>
<comment type="catalytic activity">
    <reaction evidence="6">
        <text>L-lysyl-[protein] + 3 S-adenosyl-L-methionine = N(6),N(6),N(6)-trimethyl-L-lysyl-[protein] + 3 S-adenosyl-L-homocysteine + 3 H(+)</text>
        <dbReference type="Rhea" id="RHEA:54192"/>
        <dbReference type="Rhea" id="RHEA-COMP:9752"/>
        <dbReference type="Rhea" id="RHEA-COMP:13826"/>
        <dbReference type="ChEBI" id="CHEBI:15378"/>
        <dbReference type="ChEBI" id="CHEBI:29969"/>
        <dbReference type="ChEBI" id="CHEBI:57856"/>
        <dbReference type="ChEBI" id="CHEBI:59789"/>
        <dbReference type="ChEBI" id="CHEBI:61961"/>
    </reaction>
</comment>
<comment type="function">
    <text evidence="6">Methylates ribosomal protein L11.</text>
</comment>
<keyword evidence="4 6" id="KW-0808">Transferase</keyword>
<keyword evidence="5 6" id="KW-0949">S-adenosyl-L-methionine</keyword>
<evidence type="ECO:0000256" key="3">
    <source>
        <dbReference type="ARBA" id="ARBA00022603"/>
    </source>
</evidence>
<feature type="binding site" evidence="6">
    <location>
        <position position="184"/>
    </location>
    <ligand>
        <name>S-adenosyl-L-methionine</name>
        <dbReference type="ChEBI" id="CHEBI:59789"/>
    </ligand>
</feature>
<dbReference type="Gene3D" id="3.40.50.150">
    <property type="entry name" value="Vaccinia Virus protein VP39"/>
    <property type="match status" value="1"/>
</dbReference>
<dbReference type="PANTHER" id="PTHR43648:SF1">
    <property type="entry name" value="ELECTRON TRANSFER FLAVOPROTEIN BETA SUBUNIT LYSINE METHYLTRANSFERASE"/>
    <property type="match status" value="1"/>
</dbReference>
<protein>
    <recommendedName>
        <fullName evidence="6">Ribosomal protein L11 methyltransferase</fullName>
        <shortName evidence="6">L11 Mtase</shortName>
        <ecNumber evidence="6">2.1.1.-</ecNumber>
    </recommendedName>
</protein>
<name>A0A0P1F2Z5_9RHOB</name>
<dbReference type="GO" id="GO:0032259">
    <property type="term" value="P:methylation"/>
    <property type="evidence" value="ECO:0007669"/>
    <property type="project" value="UniProtKB-KW"/>
</dbReference>
<dbReference type="AlphaFoldDB" id="A0A0P1F2Z5"/>
<dbReference type="RefSeq" id="WP_058124496.1">
    <property type="nucleotide sequence ID" value="NZ_CYRX01000033.1"/>
</dbReference>
<dbReference type="SUPFAM" id="SSF53335">
    <property type="entry name" value="S-adenosyl-L-methionine-dependent methyltransferases"/>
    <property type="match status" value="1"/>
</dbReference>
<dbReference type="eggNOG" id="COG2264">
    <property type="taxonomic scope" value="Bacteria"/>
</dbReference>
<feature type="binding site" evidence="6">
    <location>
        <position position="134"/>
    </location>
    <ligand>
        <name>S-adenosyl-L-methionine</name>
        <dbReference type="ChEBI" id="CHEBI:59789"/>
    </ligand>
</feature>
<accession>A0A0P1F2Z5</accession>
<dbReference type="EMBL" id="CYRX01000033">
    <property type="protein sequence ID" value="CUH61901.1"/>
    <property type="molecule type" value="Genomic_DNA"/>
</dbReference>
<evidence type="ECO:0000256" key="5">
    <source>
        <dbReference type="ARBA" id="ARBA00022691"/>
    </source>
</evidence>
<keyword evidence="2 6" id="KW-0963">Cytoplasm</keyword>
<dbReference type="Proteomes" id="UP000051298">
    <property type="component" value="Unassembled WGS sequence"/>
</dbReference>
<comment type="similarity">
    <text evidence="1 6">Belongs to the methyltransferase superfamily. PrmA family.</text>
</comment>
<evidence type="ECO:0000256" key="1">
    <source>
        <dbReference type="ARBA" id="ARBA00009741"/>
    </source>
</evidence>
<dbReference type="EC" id="2.1.1.-" evidence="6"/>
<proteinExistence type="inferred from homology"/>
<gene>
    <name evidence="6 7" type="primary">prmA</name>
    <name evidence="7" type="ORF">THS5294_03214</name>
</gene>
<dbReference type="CDD" id="cd02440">
    <property type="entry name" value="AdoMet_MTases"/>
    <property type="match status" value="1"/>
</dbReference>
<dbReference type="InterPro" id="IPR004498">
    <property type="entry name" value="Ribosomal_PrmA_MeTrfase"/>
</dbReference>
<dbReference type="GO" id="GO:0005737">
    <property type="term" value="C:cytoplasm"/>
    <property type="evidence" value="ECO:0007669"/>
    <property type="project" value="UniProtKB-SubCell"/>
</dbReference>
<evidence type="ECO:0000256" key="6">
    <source>
        <dbReference type="HAMAP-Rule" id="MF_00735"/>
    </source>
</evidence>
<feature type="binding site" evidence="6">
    <location>
        <position position="231"/>
    </location>
    <ligand>
        <name>S-adenosyl-L-methionine</name>
        <dbReference type="ChEBI" id="CHEBI:59789"/>
    </ligand>
</feature>
<organism evidence="7 8">
    <name type="scientific">Thalassobacter stenotrophicus</name>
    <dbReference type="NCBI Taxonomy" id="266809"/>
    <lineage>
        <taxon>Bacteria</taxon>
        <taxon>Pseudomonadati</taxon>
        <taxon>Pseudomonadota</taxon>
        <taxon>Alphaproteobacteria</taxon>
        <taxon>Rhodobacterales</taxon>
        <taxon>Roseobacteraceae</taxon>
        <taxon>Thalassobacter</taxon>
    </lineage>
</organism>
<dbReference type="Pfam" id="PF06325">
    <property type="entry name" value="PrmA"/>
    <property type="match status" value="1"/>
</dbReference>
<dbReference type="HAMAP" id="MF_00735">
    <property type="entry name" value="Methyltr_PrmA"/>
    <property type="match status" value="1"/>
</dbReference>
<evidence type="ECO:0000256" key="4">
    <source>
        <dbReference type="ARBA" id="ARBA00022679"/>
    </source>
</evidence>
<reference evidence="7 8" key="1">
    <citation type="submission" date="2015-09" db="EMBL/GenBank/DDBJ databases">
        <authorList>
            <consortium name="Swine Surveillance"/>
        </authorList>
    </citation>
    <scope>NUCLEOTIDE SEQUENCE [LARGE SCALE GENOMIC DNA]</scope>
    <source>
        <strain evidence="7 8">CECT 5294</strain>
    </source>
</reference>
<dbReference type="InterPro" id="IPR050078">
    <property type="entry name" value="Ribosomal_L11_MeTrfase_PrmA"/>
</dbReference>
<comment type="subcellular location">
    <subcellularLocation>
        <location evidence="6">Cytoplasm</location>
    </subcellularLocation>
</comment>